<organism evidence="1 2">
    <name type="scientific">Crotalaria pallida</name>
    <name type="common">Smooth rattlebox</name>
    <name type="synonym">Crotalaria striata</name>
    <dbReference type="NCBI Taxonomy" id="3830"/>
    <lineage>
        <taxon>Eukaryota</taxon>
        <taxon>Viridiplantae</taxon>
        <taxon>Streptophyta</taxon>
        <taxon>Embryophyta</taxon>
        <taxon>Tracheophyta</taxon>
        <taxon>Spermatophyta</taxon>
        <taxon>Magnoliopsida</taxon>
        <taxon>eudicotyledons</taxon>
        <taxon>Gunneridae</taxon>
        <taxon>Pentapetalae</taxon>
        <taxon>rosids</taxon>
        <taxon>fabids</taxon>
        <taxon>Fabales</taxon>
        <taxon>Fabaceae</taxon>
        <taxon>Papilionoideae</taxon>
        <taxon>50 kb inversion clade</taxon>
        <taxon>genistoids sensu lato</taxon>
        <taxon>core genistoids</taxon>
        <taxon>Crotalarieae</taxon>
        <taxon>Crotalaria</taxon>
    </lineage>
</organism>
<dbReference type="EMBL" id="JAYWIO010000007">
    <property type="protein sequence ID" value="KAK7251731.1"/>
    <property type="molecule type" value="Genomic_DNA"/>
</dbReference>
<dbReference type="GO" id="GO:0006396">
    <property type="term" value="P:RNA processing"/>
    <property type="evidence" value="ECO:0007669"/>
    <property type="project" value="TreeGrafter"/>
</dbReference>
<proteinExistence type="predicted"/>
<comment type="caution">
    <text evidence="1">The sequence shown here is derived from an EMBL/GenBank/DDBJ whole genome shotgun (WGS) entry which is preliminary data.</text>
</comment>
<gene>
    <name evidence="1" type="ORF">RIF29_35181</name>
</gene>
<keyword evidence="2" id="KW-1185">Reference proteome</keyword>
<dbReference type="PANTHER" id="PTHR21686:SF12">
    <property type="entry name" value="DEOXYNUCLEOTIDYLTRANSFERASE TERMINAL-INTERACTING PROTEIN 2"/>
    <property type="match status" value="1"/>
</dbReference>
<reference evidence="1 2" key="1">
    <citation type="submission" date="2024-01" db="EMBL/GenBank/DDBJ databases">
        <title>The genomes of 5 underutilized Papilionoideae crops provide insights into root nodulation and disease resistanc.</title>
        <authorList>
            <person name="Yuan L."/>
        </authorList>
    </citation>
    <scope>NUCLEOTIDE SEQUENCE [LARGE SCALE GENOMIC DNA]</scope>
    <source>
        <strain evidence="1">ZHUSHIDOU_FW_LH</strain>
        <tissue evidence="1">Leaf</tissue>
    </source>
</reference>
<sequence length="68" mass="7648">MIRWEHTVVDSPLDFFTGRLTKKEMKATLAEELLSDQKSCSLLGQSDVDRYPIALVGWKLNTDGAAYS</sequence>
<accession>A0AAN9EFK8</accession>
<name>A0AAN9EFK8_CROPI</name>
<dbReference type="AlphaFoldDB" id="A0AAN9EFK8"/>
<dbReference type="Proteomes" id="UP001372338">
    <property type="component" value="Unassembled WGS sequence"/>
</dbReference>
<evidence type="ECO:0000313" key="1">
    <source>
        <dbReference type="EMBL" id="KAK7251731.1"/>
    </source>
</evidence>
<protein>
    <submittedName>
        <fullName evidence="1">Uncharacterized protein</fullName>
    </submittedName>
</protein>
<dbReference type="PANTHER" id="PTHR21686">
    <property type="entry name" value="DEOXYNUCLEOTIDYLTRANSFERASE TERMINAL-INTERACTING PROTEIN 2"/>
    <property type="match status" value="1"/>
</dbReference>
<dbReference type="InterPro" id="IPR039883">
    <property type="entry name" value="Fcf2/DNTTIP2"/>
</dbReference>
<dbReference type="GO" id="GO:0005730">
    <property type="term" value="C:nucleolus"/>
    <property type="evidence" value="ECO:0007669"/>
    <property type="project" value="TreeGrafter"/>
</dbReference>
<dbReference type="GO" id="GO:0003723">
    <property type="term" value="F:RNA binding"/>
    <property type="evidence" value="ECO:0007669"/>
    <property type="project" value="TreeGrafter"/>
</dbReference>
<evidence type="ECO:0000313" key="2">
    <source>
        <dbReference type="Proteomes" id="UP001372338"/>
    </source>
</evidence>